<accession>Q6BYH0</accession>
<evidence type="ECO:0000313" key="3">
    <source>
        <dbReference type="Proteomes" id="UP000000599"/>
    </source>
</evidence>
<feature type="region of interest" description="Disordered" evidence="1">
    <location>
        <begin position="171"/>
        <end position="207"/>
    </location>
</feature>
<dbReference type="PANTHER" id="PTHR15141">
    <property type="entry name" value="TRANSCRIPTION ELONGATION FACTOR B POLYPEPTIDE 3"/>
    <property type="match status" value="1"/>
</dbReference>
<name>Q6BYH0_DEBHA</name>
<dbReference type="STRING" id="284592.Q6BYH0"/>
<dbReference type="GeneID" id="2899541"/>
<gene>
    <name evidence="2" type="ordered locus">DEHA2A09614g</name>
</gene>
<dbReference type="RefSeq" id="XP_456749.2">
    <property type="nucleotide sequence ID" value="XM_456749.1"/>
</dbReference>
<dbReference type="InterPro" id="IPR051870">
    <property type="entry name" value="Elongin-A_domain"/>
</dbReference>
<proteinExistence type="predicted"/>
<dbReference type="OrthoDB" id="21513at2759"/>
<dbReference type="InParanoid" id="Q6BYH0"/>
<dbReference type="EMBL" id="CR382133">
    <property type="protein sequence ID" value="CAG84710.2"/>
    <property type="molecule type" value="Genomic_DNA"/>
</dbReference>
<dbReference type="AlphaFoldDB" id="Q6BYH0"/>
<feature type="compositionally biased region" description="Low complexity" evidence="1">
    <location>
        <begin position="316"/>
        <end position="354"/>
    </location>
</feature>
<dbReference type="Pfam" id="PF06881">
    <property type="entry name" value="Elongin_A"/>
    <property type="match status" value="1"/>
</dbReference>
<dbReference type="GO" id="GO:0070449">
    <property type="term" value="C:elongin complex"/>
    <property type="evidence" value="ECO:0007669"/>
    <property type="project" value="InterPro"/>
</dbReference>
<dbReference type="VEuPathDB" id="FungiDB:DEHA2A09614g"/>
<protein>
    <submittedName>
        <fullName evidence="2">DEHA2A09614p</fullName>
    </submittedName>
</protein>
<feature type="compositionally biased region" description="Polar residues" evidence="1">
    <location>
        <begin position="392"/>
        <end position="402"/>
    </location>
</feature>
<dbReference type="HOGENOM" id="CLU_662259_0_0_1"/>
<feature type="compositionally biased region" description="Polar residues" evidence="1">
    <location>
        <begin position="293"/>
        <end position="304"/>
    </location>
</feature>
<dbReference type="GO" id="GO:0006368">
    <property type="term" value="P:transcription elongation by RNA polymerase II"/>
    <property type="evidence" value="ECO:0007669"/>
    <property type="project" value="InterPro"/>
</dbReference>
<dbReference type="OMA" id="QHNTIEP"/>
<dbReference type="eggNOG" id="ENOG502S9JG">
    <property type="taxonomic scope" value="Eukaryota"/>
</dbReference>
<evidence type="ECO:0000313" key="2">
    <source>
        <dbReference type="EMBL" id="CAG84710.2"/>
    </source>
</evidence>
<dbReference type="Proteomes" id="UP000000599">
    <property type="component" value="Chromosome A"/>
</dbReference>
<sequence>MASVDQSYNNPRNRKKVLSLVEIAINKCIQHVAKLEDVGATPFHLLVPVLRRMNAKQLGQIEELSPQITPDSDELWTNLVSKEFPDRPILANSIRTSKVKSKRANLVAPAGRTLMFCNMPMKSLYFQYSDERESFRQDSAERLRKITQRLKKEKSANSIVPVPELLRDPTVRRRRFEGGSGYNRSEASYGPKNSILNKARKETRNRSLMFPNYAQKVKKYDPYEAFKYKDTPSVQPGPPISHSLHQPRQQPRFPKSQQSAQPSTHPAAPRYAPRFNHDRAEISPQLGRPPTIFNGQPIQHSTNMPRPIEPVPKFVSAANSNSSSPKPASPPSHSSLSEPHSPPTSISSSSSPSPRAVSEAIRKRKAEPSIFLTGNRNKRPMRVPRAQMKGSAPSNDSNTQPPNKKITLIKSSIFN</sequence>
<dbReference type="KEGG" id="dha:DEHA2A09614g"/>
<feature type="compositionally biased region" description="Polar residues" evidence="1">
    <location>
        <begin position="243"/>
        <end position="264"/>
    </location>
</feature>
<feature type="region of interest" description="Disordered" evidence="1">
    <location>
        <begin position="228"/>
        <end position="415"/>
    </location>
</feature>
<dbReference type="Gene3D" id="6.10.250.3180">
    <property type="match status" value="1"/>
</dbReference>
<organism evidence="2 3">
    <name type="scientific">Debaryomyces hansenii (strain ATCC 36239 / CBS 767 / BCRC 21394 / JCM 1990 / NBRC 0083 / IGC 2968)</name>
    <name type="common">Yeast</name>
    <name type="synonym">Torulaspora hansenii</name>
    <dbReference type="NCBI Taxonomy" id="284592"/>
    <lineage>
        <taxon>Eukaryota</taxon>
        <taxon>Fungi</taxon>
        <taxon>Dikarya</taxon>
        <taxon>Ascomycota</taxon>
        <taxon>Saccharomycotina</taxon>
        <taxon>Pichiomycetes</taxon>
        <taxon>Debaryomycetaceae</taxon>
        <taxon>Debaryomyces</taxon>
    </lineage>
</organism>
<keyword evidence="3" id="KW-1185">Reference proteome</keyword>
<dbReference type="PANTHER" id="PTHR15141:SF76">
    <property type="entry name" value="TRANSCRIPTION ELONGATION FACTOR B POLYPEPTIDE 3"/>
    <property type="match status" value="1"/>
</dbReference>
<reference evidence="2 3" key="1">
    <citation type="journal article" date="2004" name="Nature">
        <title>Genome evolution in yeasts.</title>
        <authorList>
            <consortium name="Genolevures"/>
            <person name="Dujon B."/>
            <person name="Sherman D."/>
            <person name="Fischer G."/>
            <person name="Durrens P."/>
            <person name="Casaregola S."/>
            <person name="Lafontaine I."/>
            <person name="de Montigny J."/>
            <person name="Marck C."/>
            <person name="Neuveglise C."/>
            <person name="Talla E."/>
            <person name="Goffard N."/>
            <person name="Frangeul L."/>
            <person name="Aigle M."/>
            <person name="Anthouard V."/>
            <person name="Babour A."/>
            <person name="Barbe V."/>
            <person name="Barnay S."/>
            <person name="Blanchin S."/>
            <person name="Beckerich J.M."/>
            <person name="Beyne E."/>
            <person name="Bleykasten C."/>
            <person name="Boisrame A."/>
            <person name="Boyer J."/>
            <person name="Cattolico L."/>
            <person name="Confanioleri F."/>
            <person name="de Daruvar A."/>
            <person name="Despons L."/>
            <person name="Fabre E."/>
            <person name="Fairhead C."/>
            <person name="Ferry-Dumazet H."/>
            <person name="Groppi A."/>
            <person name="Hantraye F."/>
            <person name="Hennequin C."/>
            <person name="Jauniaux N."/>
            <person name="Joyet P."/>
            <person name="Kachouri R."/>
            <person name="Kerrest A."/>
            <person name="Koszul R."/>
            <person name="Lemaire M."/>
            <person name="Lesur I."/>
            <person name="Ma L."/>
            <person name="Muller H."/>
            <person name="Nicaud J.M."/>
            <person name="Nikolski M."/>
            <person name="Oztas S."/>
            <person name="Ozier-Kalogeropoulos O."/>
            <person name="Pellenz S."/>
            <person name="Potier S."/>
            <person name="Richard G.F."/>
            <person name="Straub M.L."/>
            <person name="Suleau A."/>
            <person name="Swennene D."/>
            <person name="Tekaia F."/>
            <person name="Wesolowski-Louvel M."/>
            <person name="Westhof E."/>
            <person name="Wirth B."/>
            <person name="Zeniou-Meyer M."/>
            <person name="Zivanovic I."/>
            <person name="Bolotin-Fukuhara M."/>
            <person name="Thierry A."/>
            <person name="Bouchier C."/>
            <person name="Caudron B."/>
            <person name="Scarpelli C."/>
            <person name="Gaillardin C."/>
            <person name="Weissenbach J."/>
            <person name="Wincker P."/>
            <person name="Souciet J.L."/>
        </authorList>
    </citation>
    <scope>NUCLEOTIDE SEQUENCE [LARGE SCALE GENOMIC DNA]</scope>
    <source>
        <strain evidence="3">ATCC 36239 / CBS 767 / BCRC 21394 / JCM 1990 / NBRC 0083 / IGC 2968</strain>
    </source>
</reference>
<dbReference type="InterPro" id="IPR010684">
    <property type="entry name" value="RNA_pol_II_trans_fac_SIII_A"/>
</dbReference>
<evidence type="ECO:0000256" key="1">
    <source>
        <dbReference type="SAM" id="MobiDB-lite"/>
    </source>
</evidence>